<comment type="caution">
    <text evidence="1">The sequence shown here is derived from an EMBL/GenBank/DDBJ whole genome shotgun (WGS) entry which is preliminary data.</text>
</comment>
<dbReference type="AlphaFoldDB" id="A0A2T4HBJ7"/>
<organism evidence="1 2">
    <name type="scientific">Fusarium culmorum</name>
    <dbReference type="NCBI Taxonomy" id="5516"/>
    <lineage>
        <taxon>Eukaryota</taxon>
        <taxon>Fungi</taxon>
        <taxon>Dikarya</taxon>
        <taxon>Ascomycota</taxon>
        <taxon>Pezizomycotina</taxon>
        <taxon>Sordariomycetes</taxon>
        <taxon>Hypocreomycetidae</taxon>
        <taxon>Hypocreales</taxon>
        <taxon>Nectriaceae</taxon>
        <taxon>Fusarium</taxon>
    </lineage>
</organism>
<keyword evidence="2" id="KW-1185">Reference proteome</keyword>
<dbReference type="OMA" id="MWEEEWA"/>
<dbReference type="Proteomes" id="UP000241587">
    <property type="component" value="Unassembled WGS sequence"/>
</dbReference>
<proteinExistence type="predicted"/>
<sequence>DELAAAPEGTWRPDDIFLPRDEAFWLAPNPYTQTGCWSCGVTPSQTGATLATRVERRRRRHAAATAAATPPRTWEERVAAVVAACKSRLAAMPEEYQARIRAADKALGLDGVA</sequence>
<name>A0A2T4HBJ7_FUSCU</name>
<protein>
    <submittedName>
        <fullName evidence="1">Uncharacterized protein</fullName>
    </submittedName>
</protein>
<reference evidence="1 2" key="1">
    <citation type="submission" date="2018-02" db="EMBL/GenBank/DDBJ databases">
        <title>Fusarium culmorum secondary metabolites in fungal-bacterial-plant interactions.</title>
        <authorList>
            <person name="Schmidt R."/>
        </authorList>
    </citation>
    <scope>NUCLEOTIDE SEQUENCE [LARGE SCALE GENOMIC DNA]</scope>
    <source>
        <strain evidence="1 2">PV</strain>
    </source>
</reference>
<evidence type="ECO:0000313" key="2">
    <source>
        <dbReference type="Proteomes" id="UP000241587"/>
    </source>
</evidence>
<feature type="non-terminal residue" evidence="1">
    <location>
        <position position="1"/>
    </location>
</feature>
<evidence type="ECO:0000313" key="1">
    <source>
        <dbReference type="EMBL" id="PTD13145.1"/>
    </source>
</evidence>
<accession>A0A2T4HBJ7</accession>
<gene>
    <name evidence="1" type="ORF">FCULG_00004798</name>
</gene>
<dbReference type="EMBL" id="PVEM01000001">
    <property type="protein sequence ID" value="PTD13145.1"/>
    <property type="molecule type" value="Genomic_DNA"/>
</dbReference>
<dbReference type="OrthoDB" id="5097279at2759"/>